<comment type="subcellular location">
    <subcellularLocation>
        <location evidence="1 10">Endoplasmic reticulum membrane</location>
        <topology evidence="1 10">Multi-pass membrane protein</topology>
    </subcellularLocation>
</comment>
<feature type="transmembrane region" description="Helical" evidence="10">
    <location>
        <begin position="143"/>
        <end position="162"/>
    </location>
</feature>
<evidence type="ECO:0000256" key="7">
    <source>
        <dbReference type="ARBA" id="ARBA00022824"/>
    </source>
</evidence>
<dbReference type="STRING" id="1348612.A0A397GBZ8"/>
<feature type="transmembrane region" description="Helical" evidence="10">
    <location>
        <begin position="228"/>
        <end position="251"/>
    </location>
</feature>
<organism evidence="12 13">
    <name type="scientific">Diversispora epigaea</name>
    <dbReference type="NCBI Taxonomy" id="1348612"/>
    <lineage>
        <taxon>Eukaryota</taxon>
        <taxon>Fungi</taxon>
        <taxon>Fungi incertae sedis</taxon>
        <taxon>Mucoromycota</taxon>
        <taxon>Glomeromycotina</taxon>
        <taxon>Glomeromycetes</taxon>
        <taxon>Diversisporales</taxon>
        <taxon>Diversisporaceae</taxon>
        <taxon>Diversispora</taxon>
    </lineage>
</organism>
<keyword evidence="7 10" id="KW-0256">Endoplasmic reticulum</keyword>
<keyword evidence="6 10" id="KW-0812">Transmembrane</keyword>
<proteinExistence type="inferred from homology"/>
<evidence type="ECO:0000256" key="3">
    <source>
        <dbReference type="ARBA" id="ARBA00007063"/>
    </source>
</evidence>
<dbReference type="InterPro" id="IPR005599">
    <property type="entry name" value="GPI_mannosylTrfase"/>
</dbReference>
<keyword evidence="9 10" id="KW-0472">Membrane</keyword>
<evidence type="ECO:0000256" key="8">
    <source>
        <dbReference type="ARBA" id="ARBA00022989"/>
    </source>
</evidence>
<dbReference type="PANTHER" id="PTHR22760">
    <property type="entry name" value="GLYCOSYLTRANSFERASE"/>
    <property type="match status" value="1"/>
</dbReference>
<dbReference type="GO" id="GO:0005789">
    <property type="term" value="C:endoplasmic reticulum membrane"/>
    <property type="evidence" value="ECO:0007669"/>
    <property type="project" value="UniProtKB-SubCell"/>
</dbReference>
<protein>
    <recommendedName>
        <fullName evidence="10">Mannosyltransferase</fullName>
        <ecNumber evidence="10">2.4.1.-</ecNumber>
    </recommendedName>
</protein>
<evidence type="ECO:0000256" key="2">
    <source>
        <dbReference type="ARBA" id="ARBA00004922"/>
    </source>
</evidence>
<feature type="transmembrane region" description="Helical" evidence="10">
    <location>
        <begin position="443"/>
        <end position="468"/>
    </location>
</feature>
<feature type="transmembrane region" description="Helical" evidence="10">
    <location>
        <begin position="198"/>
        <end position="216"/>
    </location>
</feature>
<feature type="compositionally biased region" description="Low complexity" evidence="11">
    <location>
        <begin position="15"/>
        <end position="28"/>
    </location>
</feature>
<dbReference type="GO" id="GO:0006487">
    <property type="term" value="P:protein N-linked glycosylation"/>
    <property type="evidence" value="ECO:0007669"/>
    <property type="project" value="TreeGrafter"/>
</dbReference>
<evidence type="ECO:0000256" key="11">
    <source>
        <dbReference type="SAM" id="MobiDB-lite"/>
    </source>
</evidence>
<evidence type="ECO:0000256" key="1">
    <source>
        <dbReference type="ARBA" id="ARBA00004477"/>
    </source>
</evidence>
<dbReference type="PANTHER" id="PTHR22760:SF2">
    <property type="entry name" value="ALPHA-1,2-MANNOSYLTRANSFERASE ALG9"/>
    <property type="match status" value="1"/>
</dbReference>
<gene>
    <name evidence="12" type="ORF">Glove_575g49</name>
</gene>
<evidence type="ECO:0000313" key="13">
    <source>
        <dbReference type="Proteomes" id="UP000266861"/>
    </source>
</evidence>
<feature type="compositionally biased region" description="Polar residues" evidence="11">
    <location>
        <begin position="29"/>
        <end position="51"/>
    </location>
</feature>
<dbReference type="UniPathway" id="UPA00378"/>
<feature type="transmembrane region" description="Helical" evidence="10">
    <location>
        <begin position="120"/>
        <end position="137"/>
    </location>
</feature>
<feature type="region of interest" description="Disordered" evidence="11">
    <location>
        <begin position="1"/>
        <end position="55"/>
    </location>
</feature>
<dbReference type="GO" id="GO:0000026">
    <property type="term" value="F:alpha-1,2-mannosyltransferase activity"/>
    <property type="evidence" value="ECO:0007669"/>
    <property type="project" value="TreeGrafter"/>
</dbReference>
<keyword evidence="13" id="KW-1185">Reference proteome</keyword>
<evidence type="ECO:0000313" key="12">
    <source>
        <dbReference type="EMBL" id="RHZ47619.1"/>
    </source>
</evidence>
<feature type="transmembrane region" description="Helical" evidence="10">
    <location>
        <begin position="271"/>
        <end position="289"/>
    </location>
</feature>
<comment type="similarity">
    <text evidence="3 10">Belongs to the glycosyltransferase 22 family.</text>
</comment>
<dbReference type="EC" id="2.4.1.-" evidence="10"/>
<keyword evidence="4 10" id="KW-0328">Glycosyltransferase</keyword>
<comment type="caution">
    <text evidence="12">The sequence shown here is derived from an EMBL/GenBank/DDBJ whole genome shotgun (WGS) entry which is preliminary data.</text>
</comment>
<accession>A0A397GBZ8</accession>
<keyword evidence="8 10" id="KW-1133">Transmembrane helix</keyword>
<evidence type="ECO:0000256" key="9">
    <source>
        <dbReference type="ARBA" id="ARBA00023136"/>
    </source>
</evidence>
<dbReference type="AlphaFoldDB" id="A0A397GBZ8"/>
<feature type="transmembrane region" description="Helical" evidence="10">
    <location>
        <begin position="336"/>
        <end position="356"/>
    </location>
</feature>
<evidence type="ECO:0000256" key="6">
    <source>
        <dbReference type="ARBA" id="ARBA00022692"/>
    </source>
</evidence>
<feature type="transmembrane region" description="Helical" evidence="10">
    <location>
        <begin position="371"/>
        <end position="391"/>
    </location>
</feature>
<evidence type="ECO:0000256" key="4">
    <source>
        <dbReference type="ARBA" id="ARBA00022676"/>
    </source>
</evidence>
<dbReference type="EMBL" id="PQFF01000485">
    <property type="protein sequence ID" value="RHZ47619.1"/>
    <property type="molecule type" value="Genomic_DNA"/>
</dbReference>
<keyword evidence="5" id="KW-0808">Transferase</keyword>
<dbReference type="Pfam" id="PF03901">
    <property type="entry name" value="Glyco_transf_22"/>
    <property type="match status" value="1"/>
</dbReference>
<comment type="pathway">
    <text evidence="2">Protein modification; protein glycosylation.</text>
</comment>
<name>A0A397GBZ8_9GLOM</name>
<sequence length="677" mass="78232">MSKEQNDSGLRLRPTKSSSSISKSSTSSGNDARSNRANCSTTHSRTANKSSAGRGPPPYCPSGKIAFFFFVIVRLSAAFYSNIADCDEVFNYWEPTHYLQYGYGLQTWEYSPKYAIRSWVYIKLHAIVGGIFNFIFGHDKIKVFYAIRVVFAILCASSESMFYVSAVSNLGPRVGRYLIVSMLLSAGIWNASTAFLPSTFAMYTTMVAFFYALRAVSMSSGRRIYKTIFWVGLGSLLAWPFGAAIGIPAAFEELTLRTNAVRKKFERVQRLIFGFIISMCLILVPLILADSYYYKQFTVVPLNIITYNVFGGKDRGPELYGTEPWHYYIKNGLLNFNFLFILALISLPGLLVTILIDPNRISSANTTGPVYAYLYLTFRLMPFYLWLLIFITQPHKEERFLFVVYPLLCLNSAVAMFLVRGWFDRLLVVLSGNVPYTNTRRNYMKLFTTSILLISGLISLSRISALYINYNAPMKIYKYFYYVEIPQQIESQSIRFDVGNPINLCVGKEWYRFPSHYFLPNGVRLRFLKSNFNGQLPKYFMENSYLDSDGRFRMSNVREGTWKIPEGFNDVNKEEMDRYVDIEQCEYIIDLEMNFTLTDNEPRYATQTDKWEEIKCEPFLDSANSDRISRAFYLPPEIWKKIKRIIKYLPTRMFNSNAVNRLGELRWGDYCLLRRKT</sequence>
<evidence type="ECO:0000256" key="5">
    <source>
        <dbReference type="ARBA" id="ARBA00022679"/>
    </source>
</evidence>
<reference evidence="12 13" key="1">
    <citation type="submission" date="2018-08" db="EMBL/GenBank/DDBJ databases">
        <title>Genome and evolution of the arbuscular mycorrhizal fungus Diversispora epigaea (formerly Glomus versiforme) and its bacterial endosymbionts.</title>
        <authorList>
            <person name="Sun X."/>
            <person name="Fei Z."/>
            <person name="Harrison M."/>
        </authorList>
    </citation>
    <scope>NUCLEOTIDE SEQUENCE [LARGE SCALE GENOMIC DNA]</scope>
    <source>
        <strain evidence="12 13">IT104</strain>
    </source>
</reference>
<dbReference type="Proteomes" id="UP000266861">
    <property type="component" value="Unassembled WGS sequence"/>
</dbReference>
<dbReference type="OrthoDB" id="497541at2759"/>
<evidence type="ECO:0000256" key="10">
    <source>
        <dbReference type="RuleBase" id="RU363075"/>
    </source>
</evidence>
<feature type="transmembrane region" description="Helical" evidence="10">
    <location>
        <begin position="403"/>
        <end position="423"/>
    </location>
</feature>